<organism evidence="2">
    <name type="scientific">Anopheles triannulatus</name>
    <dbReference type="NCBI Taxonomy" id="58253"/>
    <lineage>
        <taxon>Eukaryota</taxon>
        <taxon>Metazoa</taxon>
        <taxon>Ecdysozoa</taxon>
        <taxon>Arthropoda</taxon>
        <taxon>Hexapoda</taxon>
        <taxon>Insecta</taxon>
        <taxon>Pterygota</taxon>
        <taxon>Neoptera</taxon>
        <taxon>Endopterygota</taxon>
        <taxon>Diptera</taxon>
        <taxon>Nematocera</taxon>
        <taxon>Culicoidea</taxon>
        <taxon>Culicidae</taxon>
        <taxon>Anophelinae</taxon>
        <taxon>Anopheles</taxon>
    </lineage>
</organism>
<name>A0A2M4B584_9DIPT</name>
<protein>
    <submittedName>
        <fullName evidence="2">Putative secreted protein</fullName>
    </submittedName>
</protein>
<dbReference type="EMBL" id="GGFK01014893">
    <property type="protein sequence ID" value="MBW48214.1"/>
    <property type="molecule type" value="Transcribed_RNA"/>
</dbReference>
<proteinExistence type="predicted"/>
<keyword evidence="1" id="KW-0732">Signal</keyword>
<evidence type="ECO:0000313" key="2">
    <source>
        <dbReference type="EMBL" id="MBW48214.1"/>
    </source>
</evidence>
<feature type="chain" id="PRO_5014656357" evidence="1">
    <location>
        <begin position="20"/>
        <end position="107"/>
    </location>
</feature>
<reference evidence="2" key="1">
    <citation type="submission" date="2018-01" db="EMBL/GenBank/DDBJ databases">
        <title>An insight into the sialome of Amazonian anophelines.</title>
        <authorList>
            <person name="Ribeiro J.M."/>
            <person name="Scarpassa V."/>
            <person name="Calvo E."/>
        </authorList>
    </citation>
    <scope>NUCLEOTIDE SEQUENCE</scope>
    <source>
        <tissue evidence="2">Salivary glands</tissue>
    </source>
</reference>
<feature type="signal peptide" evidence="1">
    <location>
        <begin position="1"/>
        <end position="19"/>
    </location>
</feature>
<sequence length="107" mass="12706">MDAFCCLFLFFFFLSLNHLRPNDLHRGDLHDDDDDDAAPCSLWKCVRAKPAIFYCATGRRIYYNRSRHDHHTQPNPNSTCFLMCVRQQQQQTTTKNLHSNPRKRNFD</sequence>
<evidence type="ECO:0000256" key="1">
    <source>
        <dbReference type="SAM" id="SignalP"/>
    </source>
</evidence>
<accession>A0A2M4B584</accession>
<dbReference type="AlphaFoldDB" id="A0A2M4B584"/>